<dbReference type="OMA" id="EPEVPFF"/>
<dbReference type="HOGENOM" id="CLU_1663235_0_0_1"/>
<evidence type="ECO:0000313" key="2">
    <source>
        <dbReference type="EnsemblPlants" id="Bra013331.1-P"/>
    </source>
</evidence>
<dbReference type="Gramene" id="Bra013331.1">
    <property type="protein sequence ID" value="Bra013331.1-P"/>
    <property type="gene ID" value="Bra013331"/>
</dbReference>
<keyword evidence="3" id="KW-1185">Reference proteome</keyword>
<dbReference type="EnsemblPlants" id="Bra013331.1">
    <property type="protein sequence ID" value="Bra013331.1-P"/>
    <property type="gene ID" value="Bra013331"/>
</dbReference>
<keyword evidence="1" id="KW-0812">Transmembrane</keyword>
<sequence>MAACGFAEEALFTGWICAILAFSLVLISSGIGWFTCVICLAWCLAEEAQLFVVQKVTIWFTNACKVIRSSYGSHLFGRGGELSMTPVEPEVPFFLFVSLRSRLRGHKCCNGSKGEEKVETLLSTSINRYQPVIIEVGSRVMISGLYVCLSLEWVESFVK</sequence>
<evidence type="ECO:0000256" key="1">
    <source>
        <dbReference type="SAM" id="Phobius"/>
    </source>
</evidence>
<dbReference type="AlphaFoldDB" id="M4DA21"/>
<organism evidence="2 3">
    <name type="scientific">Brassica campestris</name>
    <name type="common">Field mustard</name>
    <dbReference type="NCBI Taxonomy" id="3711"/>
    <lineage>
        <taxon>Eukaryota</taxon>
        <taxon>Viridiplantae</taxon>
        <taxon>Streptophyta</taxon>
        <taxon>Embryophyta</taxon>
        <taxon>Tracheophyta</taxon>
        <taxon>Spermatophyta</taxon>
        <taxon>Magnoliopsida</taxon>
        <taxon>eudicotyledons</taxon>
        <taxon>Gunneridae</taxon>
        <taxon>Pentapetalae</taxon>
        <taxon>rosids</taxon>
        <taxon>malvids</taxon>
        <taxon>Brassicales</taxon>
        <taxon>Brassicaceae</taxon>
        <taxon>Brassiceae</taxon>
        <taxon>Brassica</taxon>
    </lineage>
</organism>
<dbReference type="InParanoid" id="M4DA21"/>
<proteinExistence type="predicted"/>
<keyword evidence="1" id="KW-1133">Transmembrane helix</keyword>
<name>M4DA21_BRACM</name>
<reference evidence="2 3" key="1">
    <citation type="journal article" date="2011" name="Nat. Genet.">
        <title>The genome of the mesopolyploid crop species Brassica rapa.</title>
        <authorList>
            <consortium name="Brassica rapa Genome Sequencing Project Consortium"/>
            <person name="Wang X."/>
            <person name="Wang H."/>
            <person name="Wang J."/>
            <person name="Sun R."/>
            <person name="Wu J."/>
            <person name="Liu S."/>
            <person name="Bai Y."/>
            <person name="Mun J.H."/>
            <person name="Bancroft I."/>
            <person name="Cheng F."/>
            <person name="Huang S."/>
            <person name="Li X."/>
            <person name="Hua W."/>
            <person name="Wang J."/>
            <person name="Wang X."/>
            <person name="Freeling M."/>
            <person name="Pires J.C."/>
            <person name="Paterson A.H."/>
            <person name="Chalhoub B."/>
            <person name="Wang B."/>
            <person name="Hayward A."/>
            <person name="Sharpe A.G."/>
            <person name="Park B.S."/>
            <person name="Weisshaar B."/>
            <person name="Liu B."/>
            <person name="Li B."/>
            <person name="Liu B."/>
            <person name="Tong C."/>
            <person name="Song C."/>
            <person name="Duran C."/>
            <person name="Peng C."/>
            <person name="Geng C."/>
            <person name="Koh C."/>
            <person name="Lin C."/>
            <person name="Edwards D."/>
            <person name="Mu D."/>
            <person name="Shen D."/>
            <person name="Soumpourou E."/>
            <person name="Li F."/>
            <person name="Fraser F."/>
            <person name="Conant G."/>
            <person name="Lassalle G."/>
            <person name="King G.J."/>
            <person name="Bonnema G."/>
            <person name="Tang H."/>
            <person name="Wang H."/>
            <person name="Belcram H."/>
            <person name="Zhou H."/>
            <person name="Hirakawa H."/>
            <person name="Abe H."/>
            <person name="Guo H."/>
            <person name="Wang H."/>
            <person name="Jin H."/>
            <person name="Parkin I.A."/>
            <person name="Batley J."/>
            <person name="Kim J.S."/>
            <person name="Just J."/>
            <person name="Li J."/>
            <person name="Xu J."/>
            <person name="Deng J."/>
            <person name="Kim J.A."/>
            <person name="Li J."/>
            <person name="Yu J."/>
            <person name="Meng J."/>
            <person name="Wang J."/>
            <person name="Min J."/>
            <person name="Poulain J."/>
            <person name="Wang J."/>
            <person name="Hatakeyama K."/>
            <person name="Wu K."/>
            <person name="Wang L."/>
            <person name="Fang L."/>
            <person name="Trick M."/>
            <person name="Links M.G."/>
            <person name="Zhao M."/>
            <person name="Jin M."/>
            <person name="Ramchiary N."/>
            <person name="Drou N."/>
            <person name="Berkman P.J."/>
            <person name="Cai Q."/>
            <person name="Huang Q."/>
            <person name="Li R."/>
            <person name="Tabata S."/>
            <person name="Cheng S."/>
            <person name="Zhang S."/>
            <person name="Zhang S."/>
            <person name="Huang S."/>
            <person name="Sato S."/>
            <person name="Sun S."/>
            <person name="Kwon S.J."/>
            <person name="Choi S.R."/>
            <person name="Lee T.H."/>
            <person name="Fan W."/>
            <person name="Zhao X."/>
            <person name="Tan X."/>
            <person name="Xu X."/>
            <person name="Wang Y."/>
            <person name="Qiu Y."/>
            <person name="Yin Y."/>
            <person name="Li Y."/>
            <person name="Du Y."/>
            <person name="Liao Y."/>
            <person name="Lim Y."/>
            <person name="Narusaka Y."/>
            <person name="Wang Y."/>
            <person name="Wang Z."/>
            <person name="Li Z."/>
            <person name="Wang Z."/>
            <person name="Xiong Z."/>
            <person name="Zhang Z."/>
        </authorList>
    </citation>
    <scope>NUCLEOTIDE SEQUENCE [LARGE SCALE GENOMIC DNA]</scope>
    <source>
        <strain evidence="2 3">cv. Chiifu-401-42</strain>
    </source>
</reference>
<dbReference type="Proteomes" id="UP000011750">
    <property type="component" value="Chromosome A01"/>
</dbReference>
<feature type="transmembrane region" description="Helical" evidence="1">
    <location>
        <begin position="12"/>
        <end position="45"/>
    </location>
</feature>
<protein>
    <submittedName>
        <fullName evidence="2">Uncharacterized protein</fullName>
    </submittedName>
</protein>
<accession>M4DA21</accession>
<evidence type="ECO:0000313" key="3">
    <source>
        <dbReference type="Proteomes" id="UP000011750"/>
    </source>
</evidence>
<reference evidence="2 3" key="2">
    <citation type="journal article" date="2018" name="Hortic Res">
        <title>Improved Brassica rapa reference genome by single-molecule sequencing and chromosome conformation capture technologies.</title>
        <authorList>
            <person name="Zhang L."/>
            <person name="Cai X."/>
            <person name="Wu J."/>
            <person name="Liu M."/>
            <person name="Grob S."/>
            <person name="Cheng F."/>
            <person name="Liang J."/>
            <person name="Cai C."/>
            <person name="Liu Z."/>
            <person name="Liu B."/>
            <person name="Wang F."/>
            <person name="Li S."/>
            <person name="Liu F."/>
            <person name="Li X."/>
            <person name="Cheng L."/>
            <person name="Yang W."/>
            <person name="Li M.H."/>
            <person name="Grossniklaus U."/>
            <person name="Zheng H."/>
            <person name="Wang X."/>
        </authorList>
    </citation>
    <scope>NUCLEOTIDE SEQUENCE [LARGE SCALE GENOMIC DNA]</scope>
    <source>
        <strain evidence="2 3">cv. Chiifu-401-42</strain>
    </source>
</reference>
<keyword evidence="1" id="KW-0472">Membrane</keyword>
<reference evidence="2" key="3">
    <citation type="submission" date="2023-03" db="UniProtKB">
        <authorList>
            <consortium name="EnsemblPlants"/>
        </authorList>
    </citation>
    <scope>IDENTIFICATION</scope>
    <source>
        <strain evidence="2">cv. Chiifu-401-42</strain>
    </source>
</reference>